<evidence type="ECO:0000313" key="1">
    <source>
        <dbReference type="EMBL" id="SMO64316.1"/>
    </source>
</evidence>
<dbReference type="Proteomes" id="UP000317593">
    <property type="component" value="Unassembled WGS sequence"/>
</dbReference>
<gene>
    <name evidence="1" type="ORF">SAMN06265218_1082</name>
</gene>
<organism evidence="1 2">
    <name type="scientific">Fodinibius sediminis</name>
    <dbReference type="NCBI Taxonomy" id="1214077"/>
    <lineage>
        <taxon>Bacteria</taxon>
        <taxon>Pseudomonadati</taxon>
        <taxon>Balneolota</taxon>
        <taxon>Balneolia</taxon>
        <taxon>Balneolales</taxon>
        <taxon>Balneolaceae</taxon>
        <taxon>Fodinibius</taxon>
    </lineage>
</organism>
<keyword evidence="2" id="KW-1185">Reference proteome</keyword>
<protein>
    <submittedName>
        <fullName evidence="1">Uncharacterized protein</fullName>
    </submittedName>
</protein>
<accession>A0A521CXX6</accession>
<name>A0A521CXX6_9BACT</name>
<sequence>MSDTNIGKDIFKEIDSALEEIGEVVEEKREFAKLHQALSIIENERYRKTLEGILDQVQYLKQNEYTTEAHQEPIGKHYKAGQIFKTKLFPDTSKRFRDLVVKETKYLRMQTSEYNENCGLAIGSVGNLIPMGGEPVKQELYLNALINLIIDFRLSTLPDNQALDFLAQSVLKTKL</sequence>
<dbReference type="RefSeq" id="WP_142714435.1">
    <property type="nucleotide sequence ID" value="NZ_FXTH01000008.1"/>
</dbReference>
<proteinExistence type="predicted"/>
<dbReference type="EMBL" id="FXTH01000008">
    <property type="protein sequence ID" value="SMO64316.1"/>
    <property type="molecule type" value="Genomic_DNA"/>
</dbReference>
<dbReference type="OrthoDB" id="9771846at2"/>
<dbReference type="AlphaFoldDB" id="A0A521CXX6"/>
<reference evidence="1 2" key="1">
    <citation type="submission" date="2017-05" db="EMBL/GenBank/DDBJ databases">
        <authorList>
            <person name="Varghese N."/>
            <person name="Submissions S."/>
        </authorList>
    </citation>
    <scope>NUCLEOTIDE SEQUENCE [LARGE SCALE GENOMIC DNA]</scope>
    <source>
        <strain evidence="1 2">DSM 21194</strain>
    </source>
</reference>
<evidence type="ECO:0000313" key="2">
    <source>
        <dbReference type="Proteomes" id="UP000317593"/>
    </source>
</evidence>